<dbReference type="AlphaFoldDB" id="A0A9D4EWQ8"/>
<accession>A0A9D4EWQ8</accession>
<keyword evidence="2" id="KW-1185">Reference proteome</keyword>
<protein>
    <submittedName>
        <fullName evidence="1">Uncharacterized protein</fullName>
    </submittedName>
</protein>
<gene>
    <name evidence="1" type="ORF">DPMN_166225</name>
</gene>
<organism evidence="1 2">
    <name type="scientific">Dreissena polymorpha</name>
    <name type="common">Zebra mussel</name>
    <name type="synonym">Mytilus polymorpha</name>
    <dbReference type="NCBI Taxonomy" id="45954"/>
    <lineage>
        <taxon>Eukaryota</taxon>
        <taxon>Metazoa</taxon>
        <taxon>Spiralia</taxon>
        <taxon>Lophotrochozoa</taxon>
        <taxon>Mollusca</taxon>
        <taxon>Bivalvia</taxon>
        <taxon>Autobranchia</taxon>
        <taxon>Heteroconchia</taxon>
        <taxon>Euheterodonta</taxon>
        <taxon>Imparidentia</taxon>
        <taxon>Neoheterodontei</taxon>
        <taxon>Myida</taxon>
        <taxon>Dreissenoidea</taxon>
        <taxon>Dreissenidae</taxon>
        <taxon>Dreissena</taxon>
    </lineage>
</organism>
<comment type="caution">
    <text evidence="1">The sequence shown here is derived from an EMBL/GenBank/DDBJ whole genome shotgun (WGS) entry which is preliminary data.</text>
</comment>
<dbReference type="Proteomes" id="UP000828390">
    <property type="component" value="Unassembled WGS sequence"/>
</dbReference>
<reference evidence="1" key="1">
    <citation type="journal article" date="2019" name="bioRxiv">
        <title>The Genome of the Zebra Mussel, Dreissena polymorpha: A Resource for Invasive Species Research.</title>
        <authorList>
            <person name="McCartney M.A."/>
            <person name="Auch B."/>
            <person name="Kono T."/>
            <person name="Mallez S."/>
            <person name="Zhang Y."/>
            <person name="Obille A."/>
            <person name="Becker A."/>
            <person name="Abrahante J.E."/>
            <person name="Garbe J."/>
            <person name="Badalamenti J.P."/>
            <person name="Herman A."/>
            <person name="Mangelson H."/>
            <person name="Liachko I."/>
            <person name="Sullivan S."/>
            <person name="Sone E.D."/>
            <person name="Koren S."/>
            <person name="Silverstein K.A.T."/>
            <person name="Beckman K.B."/>
            <person name="Gohl D.M."/>
        </authorList>
    </citation>
    <scope>NUCLEOTIDE SEQUENCE</scope>
    <source>
        <strain evidence="1">Duluth1</strain>
        <tissue evidence="1">Whole animal</tissue>
    </source>
</reference>
<reference evidence="1" key="2">
    <citation type="submission" date="2020-11" db="EMBL/GenBank/DDBJ databases">
        <authorList>
            <person name="McCartney M.A."/>
            <person name="Auch B."/>
            <person name="Kono T."/>
            <person name="Mallez S."/>
            <person name="Becker A."/>
            <person name="Gohl D.M."/>
            <person name="Silverstein K.A.T."/>
            <person name="Koren S."/>
            <person name="Bechman K.B."/>
            <person name="Herman A."/>
            <person name="Abrahante J.E."/>
            <person name="Garbe J."/>
        </authorList>
    </citation>
    <scope>NUCLEOTIDE SEQUENCE</scope>
    <source>
        <strain evidence="1">Duluth1</strain>
        <tissue evidence="1">Whole animal</tissue>
    </source>
</reference>
<sequence length="234" mass="26976">MTEGLRELRKDLKSMLKREEIEDLIQKTISAIMSKREETVSKKIETEVAKRTQTLHEKLTGLEFENEQLKQTICDLKNNNTKAINELEILIEKNYKTSREALKLANNNEQYSRKNNVKMINIEKTSHESEASLIQKVSNIMKTTADVDLKPDDIIAIHRLPSKKGTIRPIIIKLRNNNAKSAIIKKRNPKIKGYMLLDDVTKRNQGLISRLLLHPDIKNAWFYNGAVFGQTIPE</sequence>
<evidence type="ECO:0000313" key="2">
    <source>
        <dbReference type="Proteomes" id="UP000828390"/>
    </source>
</evidence>
<evidence type="ECO:0000313" key="1">
    <source>
        <dbReference type="EMBL" id="KAH3788095.1"/>
    </source>
</evidence>
<proteinExistence type="predicted"/>
<dbReference type="Gene3D" id="3.30.70.1820">
    <property type="entry name" value="L1 transposable element, RRM domain"/>
    <property type="match status" value="1"/>
</dbReference>
<dbReference type="EMBL" id="JAIWYP010000008">
    <property type="protein sequence ID" value="KAH3788095.1"/>
    <property type="molecule type" value="Genomic_DNA"/>
</dbReference>
<name>A0A9D4EWQ8_DREPO</name>